<comment type="caution">
    <text evidence="1">The sequence shown here is derived from an EMBL/GenBank/DDBJ whole genome shotgun (WGS) entry which is preliminary data.</text>
</comment>
<accession>A0ACB0ZMS7</accession>
<dbReference type="Proteomes" id="UP001497535">
    <property type="component" value="Unassembled WGS sequence"/>
</dbReference>
<evidence type="ECO:0000313" key="2">
    <source>
        <dbReference type="Proteomes" id="UP001497535"/>
    </source>
</evidence>
<name>A0ACB0ZMS7_MELEN</name>
<gene>
    <name evidence="1" type="ORF">MENTE1834_LOCUS27554</name>
</gene>
<sequence>MAFKLEAHSVIIANCVSFMFMTLSIDRVLAVAFPVFYVQLNFRLYICLHIMAIVIFFIFNISTLMISVNEYPDWPVTGYISDLFIGVPSHFNIAIVLLIILIVSTLAHIIVGILAKYKGGKY</sequence>
<dbReference type="EMBL" id="CAVMJV010000041">
    <property type="protein sequence ID" value="CAK5080385.1"/>
    <property type="molecule type" value="Genomic_DNA"/>
</dbReference>
<protein>
    <submittedName>
        <fullName evidence="1">Uncharacterized protein</fullName>
    </submittedName>
</protein>
<reference evidence="1" key="1">
    <citation type="submission" date="2023-11" db="EMBL/GenBank/DDBJ databases">
        <authorList>
            <person name="Poullet M."/>
        </authorList>
    </citation>
    <scope>NUCLEOTIDE SEQUENCE</scope>
    <source>
        <strain evidence="1">E1834</strain>
    </source>
</reference>
<keyword evidence="2" id="KW-1185">Reference proteome</keyword>
<evidence type="ECO:0000313" key="1">
    <source>
        <dbReference type="EMBL" id="CAK5080385.1"/>
    </source>
</evidence>
<organism evidence="1 2">
    <name type="scientific">Meloidogyne enterolobii</name>
    <name type="common">Root-knot nematode worm</name>
    <name type="synonym">Meloidogyne mayaguensis</name>
    <dbReference type="NCBI Taxonomy" id="390850"/>
    <lineage>
        <taxon>Eukaryota</taxon>
        <taxon>Metazoa</taxon>
        <taxon>Ecdysozoa</taxon>
        <taxon>Nematoda</taxon>
        <taxon>Chromadorea</taxon>
        <taxon>Rhabditida</taxon>
        <taxon>Tylenchina</taxon>
        <taxon>Tylenchomorpha</taxon>
        <taxon>Tylenchoidea</taxon>
        <taxon>Meloidogynidae</taxon>
        <taxon>Meloidogyninae</taxon>
        <taxon>Meloidogyne</taxon>
    </lineage>
</organism>
<proteinExistence type="predicted"/>